<keyword evidence="1" id="KW-0328">Glycosyltransferase</keyword>
<dbReference type="GO" id="GO:0016757">
    <property type="term" value="F:glycosyltransferase activity"/>
    <property type="evidence" value="ECO:0007669"/>
    <property type="project" value="UniProtKB-KW"/>
</dbReference>
<proteinExistence type="predicted"/>
<gene>
    <name evidence="4" type="ORF">TY91_07420</name>
</gene>
<dbReference type="CDD" id="cd00761">
    <property type="entry name" value="Glyco_tranf_GTA_type"/>
    <property type="match status" value="1"/>
</dbReference>
<dbReference type="SUPFAM" id="SSF53448">
    <property type="entry name" value="Nucleotide-diphospho-sugar transferases"/>
    <property type="match status" value="1"/>
</dbReference>
<evidence type="ECO:0000259" key="3">
    <source>
        <dbReference type="Pfam" id="PF00535"/>
    </source>
</evidence>
<dbReference type="EMBL" id="JYDC01000038">
    <property type="protein sequence ID" value="KZL41074.1"/>
    <property type="molecule type" value="Genomic_DNA"/>
</dbReference>
<dbReference type="PATRIC" id="fig|33960.6.peg.2046"/>
<evidence type="ECO:0000256" key="1">
    <source>
        <dbReference type="ARBA" id="ARBA00022676"/>
    </source>
</evidence>
<accession>A0A166GZS1</accession>
<dbReference type="PANTHER" id="PTHR22916">
    <property type="entry name" value="GLYCOSYLTRANSFERASE"/>
    <property type="match status" value="1"/>
</dbReference>
<evidence type="ECO:0000313" key="5">
    <source>
        <dbReference type="Proteomes" id="UP000076480"/>
    </source>
</evidence>
<comment type="caution">
    <text evidence="4">The sequence shown here is derived from an EMBL/GenBank/DDBJ whole genome shotgun (WGS) entry which is preliminary data.</text>
</comment>
<keyword evidence="5" id="KW-1185">Reference proteome</keyword>
<feature type="domain" description="Glycosyltransferase 2-like" evidence="3">
    <location>
        <begin position="6"/>
        <end position="137"/>
    </location>
</feature>
<dbReference type="Gene3D" id="3.90.550.10">
    <property type="entry name" value="Spore Coat Polysaccharide Biosynthesis Protein SpsA, Chain A"/>
    <property type="match status" value="1"/>
</dbReference>
<name>A0A166GZS1_SECCO</name>
<keyword evidence="2 4" id="KW-0808">Transferase</keyword>
<dbReference type="RefSeq" id="WP_054758633.1">
    <property type="nucleotide sequence ID" value="NZ_JYDC01000038.1"/>
</dbReference>
<dbReference type="InterPro" id="IPR001173">
    <property type="entry name" value="Glyco_trans_2-like"/>
</dbReference>
<evidence type="ECO:0000256" key="2">
    <source>
        <dbReference type="ARBA" id="ARBA00022679"/>
    </source>
</evidence>
<evidence type="ECO:0000313" key="4">
    <source>
        <dbReference type="EMBL" id="KZL41074.1"/>
    </source>
</evidence>
<dbReference type="Proteomes" id="UP000076480">
    <property type="component" value="Unassembled WGS sequence"/>
</dbReference>
<dbReference type="InterPro" id="IPR029044">
    <property type="entry name" value="Nucleotide-diphossugar_trans"/>
</dbReference>
<dbReference type="OrthoDB" id="396512at2"/>
<dbReference type="AlphaFoldDB" id="A0A166GZS1"/>
<dbReference type="PANTHER" id="PTHR22916:SF51">
    <property type="entry name" value="GLYCOSYLTRANSFERASE EPSH-RELATED"/>
    <property type="match status" value="1"/>
</dbReference>
<dbReference type="Pfam" id="PF00535">
    <property type="entry name" value="Glycos_transf_2"/>
    <property type="match status" value="1"/>
</dbReference>
<sequence>MKSLTITVPSYNSADYLGRCLDSLLVGGEKVEILVVNDGSTDETEKIANAYAAKYPTIVKVINQENLGHGGAVGTGLRHATGKYFKVVDSDDQLGADALKTVLQRIDQWQADGDNVDLIVCNYVYEKTGEPPYVVNYRKAFHNDKIESWDEVGNFDLTQYLIMHAQIFKTSVLRESKVTLPLHTFYVDNLFAYQPLPLAKKICYLDVDLYHYFIGRDDQSITTQNMMNRIDQQLLVTKLMIDVTDIYALNSPKLTACMERNLSSVMSISSVLLLMIGTDDALKKRTDLWQHVKKTSPHLYHRLRFHRVCGFTYLPTKFGGWVTKFGYRIARKIVKFQ</sequence>
<protein>
    <submittedName>
        <fullName evidence="4">Glycosyl transferase</fullName>
    </submittedName>
</protein>
<organism evidence="4 5">
    <name type="scientific">Secundilactobacillus collinoides</name>
    <name type="common">Lactobacillus collinoides</name>
    <dbReference type="NCBI Taxonomy" id="33960"/>
    <lineage>
        <taxon>Bacteria</taxon>
        <taxon>Bacillati</taxon>
        <taxon>Bacillota</taxon>
        <taxon>Bacilli</taxon>
        <taxon>Lactobacillales</taxon>
        <taxon>Lactobacillaceae</taxon>
        <taxon>Secundilactobacillus</taxon>
    </lineage>
</organism>
<reference evidence="4 5" key="1">
    <citation type="submission" date="2015-02" db="EMBL/GenBank/DDBJ databases">
        <title>Draft genome sequence of Lactobacillus collinoides CUPV2371 isolated from a natural cider, the first genome sequence of a strain of this species.</title>
        <authorList>
            <person name="Puertas A.I."/>
            <person name="Spano G."/>
            <person name="Capozzi V."/>
            <person name="Lamontanara A."/>
            <person name="Orru L."/>
            <person name="Duenas M.T."/>
        </authorList>
    </citation>
    <scope>NUCLEOTIDE SEQUENCE [LARGE SCALE GENOMIC DNA]</scope>
    <source>
        <strain evidence="4 5">237</strain>
    </source>
</reference>